<organism evidence="1 2">
    <name type="scientific">Kribbibacterium absianum</name>
    <dbReference type="NCBI Taxonomy" id="3044210"/>
    <lineage>
        <taxon>Bacteria</taxon>
        <taxon>Bacillati</taxon>
        <taxon>Actinomycetota</taxon>
        <taxon>Coriobacteriia</taxon>
        <taxon>Coriobacteriales</taxon>
        <taxon>Kribbibacteriaceae</taxon>
        <taxon>Kribbibacterium</taxon>
    </lineage>
</organism>
<dbReference type="InterPro" id="IPR006379">
    <property type="entry name" value="HAD-SF_hydro_IIB"/>
</dbReference>
<dbReference type="InterPro" id="IPR036412">
    <property type="entry name" value="HAD-like_sf"/>
</dbReference>
<dbReference type="PANTHER" id="PTHR10000">
    <property type="entry name" value="PHOSPHOSERINE PHOSPHATASE"/>
    <property type="match status" value="1"/>
</dbReference>
<keyword evidence="1" id="KW-0378">Hydrolase</keyword>
<dbReference type="Pfam" id="PF08282">
    <property type="entry name" value="Hydrolase_3"/>
    <property type="match status" value="1"/>
</dbReference>
<dbReference type="Gene3D" id="3.40.50.1000">
    <property type="entry name" value="HAD superfamily/HAD-like"/>
    <property type="match status" value="1"/>
</dbReference>
<dbReference type="GO" id="GO:0016787">
    <property type="term" value="F:hydrolase activity"/>
    <property type="evidence" value="ECO:0007669"/>
    <property type="project" value="UniProtKB-KW"/>
</dbReference>
<keyword evidence="2" id="KW-1185">Reference proteome</keyword>
<reference evidence="1" key="1">
    <citation type="submission" date="2023-05" db="EMBL/GenBank/DDBJ databases">
        <title>[olsenella] sp. nov., isolated from a pig farm feces dump.</title>
        <authorList>
            <person name="Chang Y.-H."/>
        </authorList>
    </citation>
    <scope>NUCLEOTIDE SEQUENCE</scope>
    <source>
        <strain evidence="1">YH-ols2217</strain>
    </source>
</reference>
<sequence length="290" mass="31479">MSHKHCKDAPIKIAFFDIDGTLVSFKTHGMPESTRVALRELRRNGVKIFVASGRALFQLPDFLRNGIGDFEGFDGFLCNSGQVCLDDRGIFRMTAISPEDVAAIADANDRGEFDIVYMLPDRAFTPKKGPEIVAAEEHANVVFDLDPDTDPRECTVFQMNAFLPAHEEHRITDIAPGVKLVRWTEDFCDIIPATGGKDLGVAAVLEHNGLSSCNAMAFGDGGNDATMLEAVGTGVAMGNADWRAKRVADMITTSVDDSGIYRACVALGLIDDVLDLCGDDRVVRVINPNL</sequence>
<dbReference type="SFLD" id="SFLDS00003">
    <property type="entry name" value="Haloacid_Dehalogenase"/>
    <property type="match status" value="1"/>
</dbReference>
<evidence type="ECO:0000313" key="1">
    <source>
        <dbReference type="EMBL" id="MDJ1130306.1"/>
    </source>
</evidence>
<dbReference type="EMBL" id="JASJEX010000005">
    <property type="protein sequence ID" value="MDJ1130306.1"/>
    <property type="molecule type" value="Genomic_DNA"/>
</dbReference>
<dbReference type="SFLD" id="SFLDG01140">
    <property type="entry name" value="C2.B:_Phosphomannomutase_and_P"/>
    <property type="match status" value="1"/>
</dbReference>
<dbReference type="PROSITE" id="PS01229">
    <property type="entry name" value="COF_2"/>
    <property type="match status" value="1"/>
</dbReference>
<dbReference type="InterPro" id="IPR023214">
    <property type="entry name" value="HAD_sf"/>
</dbReference>
<dbReference type="RefSeq" id="WP_283713456.1">
    <property type="nucleotide sequence ID" value="NZ_JASJEW010000004.1"/>
</dbReference>
<comment type="caution">
    <text evidence="1">The sequence shown here is derived from an EMBL/GenBank/DDBJ whole genome shotgun (WGS) entry which is preliminary data.</text>
</comment>
<dbReference type="Proteomes" id="UP001431693">
    <property type="component" value="Unassembled WGS sequence"/>
</dbReference>
<name>A0ABT6ZMN0_9ACTN</name>
<evidence type="ECO:0000313" key="2">
    <source>
        <dbReference type="Proteomes" id="UP001431693"/>
    </source>
</evidence>
<accession>A0ABT6ZMN0</accession>
<dbReference type="Gene3D" id="3.30.1240.10">
    <property type="match status" value="1"/>
</dbReference>
<dbReference type="SUPFAM" id="SSF56784">
    <property type="entry name" value="HAD-like"/>
    <property type="match status" value="1"/>
</dbReference>
<dbReference type="PANTHER" id="PTHR10000:SF25">
    <property type="entry name" value="PHOSPHATASE YKRA-RELATED"/>
    <property type="match status" value="1"/>
</dbReference>
<proteinExistence type="predicted"/>
<protein>
    <submittedName>
        <fullName evidence="1">HAD-IIB family hydrolase</fullName>
    </submittedName>
</protein>
<dbReference type="PROSITE" id="PS01228">
    <property type="entry name" value="COF_1"/>
    <property type="match status" value="1"/>
</dbReference>
<dbReference type="NCBIfam" id="TIGR01484">
    <property type="entry name" value="HAD-SF-IIB"/>
    <property type="match status" value="1"/>
</dbReference>
<gene>
    <name evidence="1" type="ORF">QJ043_09485</name>
</gene>